<protein>
    <submittedName>
        <fullName evidence="1">Uncharacterized protein</fullName>
    </submittedName>
</protein>
<evidence type="ECO:0000313" key="1">
    <source>
        <dbReference type="EMBL" id="MBO0947292.1"/>
    </source>
</evidence>
<dbReference type="Proteomes" id="UP000664628">
    <property type="component" value="Unassembled WGS sequence"/>
</dbReference>
<dbReference type="RefSeq" id="WP_207327208.1">
    <property type="nucleotide sequence ID" value="NZ_JAFMYW010000001.1"/>
</dbReference>
<reference evidence="1 2" key="1">
    <citation type="submission" date="2021-03" db="EMBL/GenBank/DDBJ databases">
        <title>Fibrella sp. HMF5405 genome sequencing and assembly.</title>
        <authorList>
            <person name="Kang H."/>
            <person name="Kim H."/>
            <person name="Bae S."/>
            <person name="Joh K."/>
        </authorList>
    </citation>
    <scope>NUCLEOTIDE SEQUENCE [LARGE SCALE GENOMIC DNA]</scope>
    <source>
        <strain evidence="1 2">HMF5405</strain>
    </source>
</reference>
<evidence type="ECO:0000313" key="2">
    <source>
        <dbReference type="Proteomes" id="UP000664628"/>
    </source>
</evidence>
<gene>
    <name evidence="1" type="ORF">J2I46_01775</name>
</gene>
<proteinExistence type="predicted"/>
<organism evidence="1 2">
    <name type="scientific">Fibrella forsythiae</name>
    <dbReference type="NCBI Taxonomy" id="2817061"/>
    <lineage>
        <taxon>Bacteria</taxon>
        <taxon>Pseudomonadati</taxon>
        <taxon>Bacteroidota</taxon>
        <taxon>Cytophagia</taxon>
        <taxon>Cytophagales</taxon>
        <taxon>Spirosomataceae</taxon>
        <taxon>Fibrella</taxon>
    </lineage>
</organism>
<dbReference type="EMBL" id="JAFMYW010000001">
    <property type="protein sequence ID" value="MBO0947292.1"/>
    <property type="molecule type" value="Genomic_DNA"/>
</dbReference>
<name>A0ABS3JBD0_9BACT</name>
<accession>A0ABS3JBD0</accession>
<comment type="caution">
    <text evidence="1">The sequence shown here is derived from an EMBL/GenBank/DDBJ whole genome shotgun (WGS) entry which is preliminary data.</text>
</comment>
<sequence length="288" mass="32198">MKNPVEERFQIALTALVGLLRSDLYTQVDTKAFCDKYKMADLFFVALLELGCLVRPDDEAKADQFKHTHLLLSIDPDLVVTRVRNLGKRGVTKTSNIAWHSAIEEQMPKPGPLMTKVVTETPMLNKALKQVEHVPDSLIAAPPAPVSVNVSIDKLQTAWDRDKGEITQLCLDYVAGPDKQVVSTEQPQPTEDIDQETASVTVPLPEQPLPLALSEAAKEFVKQFVSAILSSYEDEPQTQLLMVKAMEEELRTEQRVEADRLHLAAKDLFAQAEKLKQKALVYNPTLSW</sequence>
<keyword evidence="2" id="KW-1185">Reference proteome</keyword>